<dbReference type="PROSITE" id="PS50013">
    <property type="entry name" value="CHROMO_2"/>
    <property type="match status" value="2"/>
</dbReference>
<dbReference type="GO" id="GO:0003682">
    <property type="term" value="F:chromatin binding"/>
    <property type="evidence" value="ECO:0007669"/>
    <property type="project" value="TreeGrafter"/>
</dbReference>
<keyword evidence="5" id="KW-0378">Hydrolase</keyword>
<dbReference type="Gene3D" id="3.40.50.10810">
    <property type="entry name" value="Tandem AAA-ATPase domain"/>
    <property type="match status" value="1"/>
</dbReference>
<dbReference type="InterPro" id="IPR025260">
    <property type="entry name" value="CHD1-like_C"/>
</dbReference>
<dbReference type="InterPro" id="IPR023780">
    <property type="entry name" value="Chromo_domain"/>
</dbReference>
<feature type="compositionally biased region" description="Basic residues" evidence="11">
    <location>
        <begin position="113"/>
        <end position="130"/>
    </location>
</feature>
<dbReference type="Pfam" id="PF23588">
    <property type="entry name" value="HTH_CHD1_Hrp3"/>
    <property type="match status" value="1"/>
</dbReference>
<feature type="region of interest" description="Disordered" evidence="11">
    <location>
        <begin position="1403"/>
        <end position="1458"/>
    </location>
</feature>
<dbReference type="SUPFAM" id="SSF52540">
    <property type="entry name" value="P-loop containing nucleoside triphosphate hydrolases"/>
    <property type="match status" value="2"/>
</dbReference>
<evidence type="ECO:0000256" key="2">
    <source>
        <dbReference type="ARBA" id="ARBA00007025"/>
    </source>
</evidence>
<dbReference type="InterPro" id="IPR000953">
    <property type="entry name" value="Chromo/chromo_shadow_dom"/>
</dbReference>
<feature type="compositionally biased region" description="Low complexity" evidence="11">
    <location>
        <begin position="1293"/>
        <end position="1303"/>
    </location>
</feature>
<dbReference type="SUPFAM" id="SSF54160">
    <property type="entry name" value="Chromo domain-like"/>
    <property type="match status" value="2"/>
</dbReference>
<evidence type="ECO:0000259" key="12">
    <source>
        <dbReference type="PROSITE" id="PS50013"/>
    </source>
</evidence>
<dbReference type="GO" id="GO:0042393">
    <property type="term" value="F:histone binding"/>
    <property type="evidence" value="ECO:0007669"/>
    <property type="project" value="TreeGrafter"/>
</dbReference>
<keyword evidence="7" id="KW-0805">Transcription regulation</keyword>
<comment type="caution">
    <text evidence="15">The sequence shown here is derived from an EMBL/GenBank/DDBJ whole genome shotgun (WGS) entry which is preliminary data.</text>
</comment>
<dbReference type="Gene3D" id="3.40.50.300">
    <property type="entry name" value="P-loop containing nucleotide triphosphate hydrolases"/>
    <property type="match status" value="1"/>
</dbReference>
<dbReference type="SMART" id="SM01176">
    <property type="entry name" value="DUF4208"/>
    <property type="match status" value="1"/>
</dbReference>
<evidence type="ECO:0000256" key="9">
    <source>
        <dbReference type="ARBA" id="ARBA00023163"/>
    </source>
</evidence>
<feature type="domain" description="Chromo" evidence="12">
    <location>
        <begin position="202"/>
        <end position="274"/>
    </location>
</feature>
<keyword evidence="16" id="KW-1185">Reference proteome</keyword>
<keyword evidence="10" id="KW-0539">Nucleus</keyword>
<keyword evidence="6" id="KW-0067">ATP-binding</keyword>
<dbReference type="Pfam" id="PF13907">
    <property type="entry name" value="CHD1-like_C"/>
    <property type="match status" value="1"/>
</dbReference>
<keyword evidence="4" id="KW-0547">Nucleotide-binding</keyword>
<dbReference type="InterPro" id="IPR016197">
    <property type="entry name" value="Chromo-like_dom_sf"/>
</dbReference>
<feature type="compositionally biased region" description="Polar residues" evidence="11">
    <location>
        <begin position="855"/>
        <end position="868"/>
    </location>
</feature>
<proteinExistence type="inferred from homology"/>
<name>A0AAW0G9Y6_9APHY</name>
<dbReference type="Gene3D" id="2.40.50.40">
    <property type="match status" value="2"/>
</dbReference>
<dbReference type="PANTHER" id="PTHR45623">
    <property type="entry name" value="CHROMODOMAIN-HELICASE-DNA-BINDING PROTEIN 3-RELATED-RELATED"/>
    <property type="match status" value="1"/>
</dbReference>
<keyword evidence="9" id="KW-0804">Transcription</keyword>
<dbReference type="InterPro" id="IPR041150">
    <property type="entry name" value="Cdh1_DBD"/>
</dbReference>
<feature type="region of interest" description="Disordered" evidence="11">
    <location>
        <begin position="961"/>
        <end position="1025"/>
    </location>
</feature>
<feature type="compositionally biased region" description="Acidic residues" evidence="11">
    <location>
        <begin position="97"/>
        <end position="109"/>
    </location>
</feature>
<keyword evidence="3" id="KW-0677">Repeat</keyword>
<dbReference type="InterPro" id="IPR027417">
    <property type="entry name" value="P-loop_NTPase"/>
</dbReference>
<dbReference type="GO" id="GO:0000785">
    <property type="term" value="C:chromatin"/>
    <property type="evidence" value="ECO:0007669"/>
    <property type="project" value="TreeGrafter"/>
</dbReference>
<dbReference type="Pfam" id="PF00176">
    <property type="entry name" value="SNF2-rel_dom"/>
    <property type="match status" value="1"/>
</dbReference>
<dbReference type="InterPro" id="IPR056302">
    <property type="entry name" value="CHD1-2/Hrp3_HTH"/>
</dbReference>
<evidence type="ECO:0000259" key="14">
    <source>
        <dbReference type="PROSITE" id="PS51194"/>
    </source>
</evidence>
<feature type="region of interest" description="Disordered" evidence="11">
    <location>
        <begin position="1"/>
        <end position="172"/>
    </location>
</feature>
<feature type="compositionally biased region" description="Basic and acidic residues" evidence="11">
    <location>
        <begin position="961"/>
        <end position="983"/>
    </location>
</feature>
<evidence type="ECO:0000256" key="3">
    <source>
        <dbReference type="ARBA" id="ARBA00022737"/>
    </source>
</evidence>
<reference evidence="15 16" key="1">
    <citation type="submission" date="2022-09" db="EMBL/GenBank/DDBJ databases">
        <authorList>
            <person name="Palmer J.M."/>
        </authorList>
    </citation>
    <scope>NUCLEOTIDE SEQUENCE [LARGE SCALE GENOMIC DNA]</scope>
    <source>
        <strain evidence="15 16">DSM 7382</strain>
    </source>
</reference>
<dbReference type="EMBL" id="JASBNA010000014">
    <property type="protein sequence ID" value="KAK7687024.1"/>
    <property type="molecule type" value="Genomic_DNA"/>
</dbReference>
<feature type="compositionally biased region" description="Basic and acidic residues" evidence="11">
    <location>
        <begin position="80"/>
        <end position="96"/>
    </location>
</feature>
<dbReference type="CDD" id="cd18659">
    <property type="entry name" value="CD2_tandem"/>
    <property type="match status" value="1"/>
</dbReference>
<dbReference type="SMART" id="SM00298">
    <property type="entry name" value="CHROMO"/>
    <property type="match status" value="2"/>
</dbReference>
<dbReference type="Pfam" id="PF18196">
    <property type="entry name" value="Cdh1_DBD_1"/>
    <property type="match status" value="1"/>
</dbReference>
<evidence type="ECO:0000313" key="15">
    <source>
        <dbReference type="EMBL" id="KAK7687024.1"/>
    </source>
</evidence>
<dbReference type="PROSITE" id="PS00598">
    <property type="entry name" value="CHROMO_1"/>
    <property type="match status" value="1"/>
</dbReference>
<organism evidence="15 16">
    <name type="scientific">Cerrena zonata</name>
    <dbReference type="NCBI Taxonomy" id="2478898"/>
    <lineage>
        <taxon>Eukaryota</taxon>
        <taxon>Fungi</taxon>
        <taxon>Dikarya</taxon>
        <taxon>Basidiomycota</taxon>
        <taxon>Agaricomycotina</taxon>
        <taxon>Agaricomycetes</taxon>
        <taxon>Polyporales</taxon>
        <taxon>Cerrenaceae</taxon>
        <taxon>Cerrena</taxon>
    </lineage>
</organism>
<evidence type="ECO:0000256" key="4">
    <source>
        <dbReference type="ARBA" id="ARBA00022741"/>
    </source>
</evidence>
<dbReference type="Proteomes" id="UP001385951">
    <property type="component" value="Unassembled WGS sequence"/>
</dbReference>
<evidence type="ECO:0000259" key="13">
    <source>
        <dbReference type="PROSITE" id="PS51192"/>
    </source>
</evidence>
<comment type="similarity">
    <text evidence="2">Belongs to the SNF2/RAD54 helicase family.</text>
</comment>
<evidence type="ECO:0000256" key="1">
    <source>
        <dbReference type="ARBA" id="ARBA00004123"/>
    </source>
</evidence>
<evidence type="ECO:0000256" key="11">
    <source>
        <dbReference type="SAM" id="MobiDB-lite"/>
    </source>
</evidence>
<sequence>MSLNGDLDHHMLSTNPSPVDPLSASDDGSDDTNMQVDSDIDIHKLPDADADGEDDDDDDVDITPADTSLPIASTSYNPDRTMKDDDSQGYEDRYEDPSEDEDASYADEEYGAKKKAPRKKKQPSKPRVAARHSVAASDSDSDYGSRSKKKKRARVPDNELRMSSRGGRIPNYKDDVQDFEQFEDDEVLPSGNYAHAAPQEEEEIEAVLGHLRDEEAGDDGDDNWYTNIRFQIKWKGWSHLHNTEETYEFLKRYKGLKRVDNYIKAYKLYADRLAAPDLSREDRETLLLDKEREKEEIEAYKTVERILTQREVSDSDKTHVEYFCKWNGLNYEHCTWETHDKLIEQKEKPRIEAFRKREAEAKFPYKSAVYARHSRPKFKKLHADPEYLVETGGELKEFQLTGLNWLSYLWSQGENGILADEMGLGKTVQSVSFISWLYHEMRQYGPFLVIVPLSTITAWQSQFASWAPDINVVTYIGTAAAREVIRNHEFGPSNKKLKLNVLLTTYEITLRDSKELGELKWQLLAVDEAHRLKNSESQLYEALSSFSAASKLLITGTPLQNNVKELLSLMHFLMPEKFQLTNEFDLTDADHEEKIKELHKQLESLMLRRLKRDVLTSLPTKSERILRVEMSALQTHFYKNILTKNFQGLVKSANGNNNISLLNIAMELKKAANHPYLFDGTEPQSENTEEILKGLVMSSGKLVLLDKLLARLRQDGHRVLIFSQMVRMLDILSDYMSLRGYQHQRLDGMVASEQRKKSIAHFNAPGSPDFAFLLSTRAGGLGINLETADTVIIFDSDWNPQNDLQAMARAHRIGQKSHVSVYRFVSKDTMEEDVLERAKKKMVLEYAIINQMDTSQAHLSSKGGSSTKEQSKPNDLSKDELHAVLKYGAQKIFDKDDNDQNQKLDEMDLDDILNHAEHHETMANSGESASLGGEGFLAQFANVSDVKNDMNWEDIIPLDERQKFEEEETQRKAEELAAQESKDRKRSHAPVSYEGMDVEHPSSSAPPKKPKNPAPQRKSASQKALELKERDVRVLIRSLQRWGDIRQRYDIIVQEAKLQDKNRAMIIDTADDIVDLCARAVEDNNAEKRARVAAGETLTNAQKSKAVLVTYRNVGNINAETVLSRHRELQILFKYVGDLADDIYNWRIPIDNIRPTLNWSGRWGPQEDAMLLIGAYLYGFGNWEAMAKDPRLGLEGKFFLEEGKKGEDSSNKPIPNAIHLVRRGDFLLSILREHDEKLRAIESTLQRRNPKGTSTSPPPVVASTSYAKRRAESEAVASVEEGSSTRKRKRRPTPTFTDSSSSDECPSMDEASTKEELRPVKKQLKNLKASGNDMPRDEKVAMLKESLAAIGKRIEFVLNQKEAAGEDRDRWRRHLWTFVTLFWPKKVKAAKLEEIHAKMVMKESAPRSTPSDPHVNLPKKPRLSTSVPTMPAIVVSGRSNGTIPSASSTSSHANGRYR</sequence>
<protein>
    <submittedName>
        <fullName evidence="15">Uncharacterized protein</fullName>
    </submittedName>
</protein>
<feature type="region of interest" description="Disordered" evidence="11">
    <location>
        <begin position="1243"/>
        <end position="1316"/>
    </location>
</feature>
<dbReference type="SMART" id="SM00487">
    <property type="entry name" value="DEXDc"/>
    <property type="match status" value="1"/>
</dbReference>
<dbReference type="Pfam" id="PF00385">
    <property type="entry name" value="Chromo"/>
    <property type="match status" value="1"/>
</dbReference>
<dbReference type="PROSITE" id="PS00018">
    <property type="entry name" value="EF_HAND_1"/>
    <property type="match status" value="1"/>
</dbReference>
<dbReference type="PANTHER" id="PTHR45623:SF14">
    <property type="entry name" value="CHROMODOMAIN-HELICASE-DNA-BINDING PROTEIN 1"/>
    <property type="match status" value="1"/>
</dbReference>
<dbReference type="InterPro" id="IPR038718">
    <property type="entry name" value="SNF2-like_sf"/>
</dbReference>
<dbReference type="SMART" id="SM00490">
    <property type="entry name" value="HELICc"/>
    <property type="match status" value="1"/>
</dbReference>
<dbReference type="Pfam" id="PF00271">
    <property type="entry name" value="Helicase_C"/>
    <property type="match status" value="1"/>
</dbReference>
<evidence type="ECO:0000256" key="6">
    <source>
        <dbReference type="ARBA" id="ARBA00022840"/>
    </source>
</evidence>
<dbReference type="InterPro" id="IPR018247">
    <property type="entry name" value="EF_Hand_1_Ca_BS"/>
</dbReference>
<keyword evidence="8" id="KW-0238">DNA-binding</keyword>
<dbReference type="GO" id="GO:0016887">
    <property type="term" value="F:ATP hydrolysis activity"/>
    <property type="evidence" value="ECO:0007669"/>
    <property type="project" value="TreeGrafter"/>
</dbReference>
<dbReference type="InterPro" id="IPR049730">
    <property type="entry name" value="SNF2/RAD54-like_C"/>
</dbReference>
<dbReference type="GO" id="GO:0005524">
    <property type="term" value="F:ATP binding"/>
    <property type="evidence" value="ECO:0007669"/>
    <property type="project" value="UniProtKB-KW"/>
</dbReference>
<dbReference type="FunFam" id="3.40.50.300:FF:000130">
    <property type="entry name" value="Chromodomain-helicase-DNA-binding protein 2 isoform 1"/>
    <property type="match status" value="1"/>
</dbReference>
<feature type="compositionally biased region" description="Basic and acidic residues" evidence="11">
    <location>
        <begin position="1"/>
        <end position="11"/>
    </location>
</feature>
<evidence type="ECO:0000313" key="16">
    <source>
        <dbReference type="Proteomes" id="UP001385951"/>
    </source>
</evidence>
<evidence type="ECO:0000256" key="7">
    <source>
        <dbReference type="ARBA" id="ARBA00023015"/>
    </source>
</evidence>
<dbReference type="CDD" id="cd18793">
    <property type="entry name" value="SF2_C_SNF"/>
    <property type="match status" value="1"/>
</dbReference>
<dbReference type="GO" id="GO:0140658">
    <property type="term" value="F:ATP-dependent chromatin remodeler activity"/>
    <property type="evidence" value="ECO:0007669"/>
    <property type="project" value="TreeGrafter"/>
</dbReference>
<feature type="domain" description="Helicase ATP-binding" evidence="13">
    <location>
        <begin position="407"/>
        <end position="576"/>
    </location>
</feature>
<evidence type="ECO:0000256" key="8">
    <source>
        <dbReference type="ARBA" id="ARBA00023125"/>
    </source>
</evidence>
<dbReference type="GO" id="GO:0005634">
    <property type="term" value="C:nucleus"/>
    <property type="evidence" value="ECO:0007669"/>
    <property type="project" value="UniProtKB-SubCell"/>
</dbReference>
<feature type="domain" description="Chromo" evidence="12">
    <location>
        <begin position="301"/>
        <end position="366"/>
    </location>
</feature>
<accession>A0AAW0G9Y6</accession>
<feature type="region of interest" description="Disordered" evidence="11">
    <location>
        <begin position="855"/>
        <end position="876"/>
    </location>
</feature>
<dbReference type="PROSITE" id="PS51194">
    <property type="entry name" value="HELICASE_CTER"/>
    <property type="match status" value="1"/>
</dbReference>
<dbReference type="InterPro" id="IPR023779">
    <property type="entry name" value="Chromodomain_CS"/>
</dbReference>
<dbReference type="InterPro" id="IPR014001">
    <property type="entry name" value="Helicase_ATP-bd"/>
</dbReference>
<dbReference type="GO" id="GO:0003677">
    <property type="term" value="F:DNA binding"/>
    <property type="evidence" value="ECO:0007669"/>
    <property type="project" value="UniProtKB-KW"/>
</dbReference>
<dbReference type="Gene3D" id="1.10.10.60">
    <property type="entry name" value="Homeodomain-like"/>
    <property type="match status" value="1"/>
</dbReference>
<feature type="compositionally biased region" description="Polar residues" evidence="11">
    <location>
        <begin position="1437"/>
        <end position="1458"/>
    </location>
</feature>
<feature type="compositionally biased region" description="Acidic residues" evidence="11">
    <location>
        <begin position="48"/>
        <end position="61"/>
    </location>
</feature>
<evidence type="ECO:0000256" key="5">
    <source>
        <dbReference type="ARBA" id="ARBA00022801"/>
    </source>
</evidence>
<dbReference type="GO" id="GO:0034728">
    <property type="term" value="P:nucleosome organization"/>
    <property type="evidence" value="ECO:0007669"/>
    <property type="project" value="TreeGrafter"/>
</dbReference>
<gene>
    <name evidence="15" type="ORF">QCA50_009524</name>
</gene>
<comment type="subcellular location">
    <subcellularLocation>
        <location evidence="1">Nucleus</location>
    </subcellularLocation>
</comment>
<evidence type="ECO:0000256" key="10">
    <source>
        <dbReference type="ARBA" id="ARBA00023242"/>
    </source>
</evidence>
<dbReference type="InterPro" id="IPR000330">
    <property type="entry name" value="SNF2_N"/>
</dbReference>
<dbReference type="InterPro" id="IPR001650">
    <property type="entry name" value="Helicase_C-like"/>
</dbReference>
<dbReference type="PROSITE" id="PS51192">
    <property type="entry name" value="HELICASE_ATP_BIND_1"/>
    <property type="match status" value="1"/>
</dbReference>
<feature type="domain" description="Helicase C-terminal" evidence="14">
    <location>
        <begin position="704"/>
        <end position="860"/>
    </location>
</feature>